<feature type="region of interest" description="Disordered" evidence="1">
    <location>
        <begin position="1949"/>
        <end position="1979"/>
    </location>
</feature>
<feature type="region of interest" description="Disordered" evidence="1">
    <location>
        <begin position="2201"/>
        <end position="2220"/>
    </location>
</feature>
<sequence>METPIHASQVFAFLRRNYRVSRNTRALWQFQQIAASSSNRVRILTSEEITQSSDEIVLVSALEHDGTPITSSSTITCTNSTRFSYFTTRYKFAFILDMTDSCASVSNDGGHIYLESLTNCLCILLFSLAKTFTFPGCELKFQPEIDISVYVYFPLHRTPSHQVLIHGYRLTWSTLQNVCRDIASNLKDATDLLHNVMSIGQPFTTHSTSSTMDSDDNLNSHLNTMYSNSESSCAIINMLSYGITALQLMPEESTAALVIITDGILDVPNLAAFEAVMRQIRARIISCSFVQIGSTNNNRQQTTDNKTLKPPIASLGHVPNEELLKFISLSTFGSFIHFDVDHIGSGSTLLTRLFSNGAEILNVCKKLNGFQNELLSWGFHKAVEEYNTSSSSSSKRSSTRSFSTDDGDTRNSKSNAISLPISSKLVNQSVLRTSLENVLSLRLREGYTVKRVQIHKDEIEVHLVLPWRYDIQIKYIARSVWPLEKSIRTDIRVYKEAPIYFLQELNQLSYNQTSKVANAIRNNLVRRYNDVIQTVSVTDRHLTLINTFAQNASYYRIPETIKRGKPIFYLTQNDLQAFLNVKDPDLQAFADFWRPIVILDGSLWQRFMYTHNLTIILVNDPLSNSLFLMNNHLSQSHNQQYSTVSCRLAKNDFELFLSEYFSFVLLDGQAYIKFLIREDNENIPYSFMLLRIMGQPPLLYLKFAFQSNATTVERHKIIEDFRHNLIHLRPRSRMKSGNLNDNNRKQQTSTPVSINSQRTIPPSSLAIQQRSSSPCCVVLNKNIERLMLKPDPFPYESLGIQKPDDDDIQQKNRTELDSKRQALSKFFYIRTFVRSFESIKHSSNIPKRIADIILDTFIRRRLQEGFHFAISHNNIHNLVLEVKMNTPKEEYSKDIVRLNSDINFYPDERARTCLIQYRVYPVECGRLTDTSASRDTRSMSLRRSSNIYCDQPTCYYFLTQCWIEPQDGFVDTSCSELEFLNHCTYKQIVDKIGEVDQECFNTIVSFYFVKYLQERSLSLPKPILRAPRALTADIVRVPFIQDTINLIRRSHQTYFDFCAFIDDYDKIKHDYIANDGSLTSTSLNSTLLTVLRERLRSKTYESKPQLFLDINGNNNAYTRTLLSRSTNSKTNSLPLGLRSLKKNRYLLYLLNYNDQQKTPIILTDLERYLSDMLFPQWDFLVCAEGDEFVYMILLPKTERDLLLLNTDLNILMQDLIAHYSLNHIDNGIPIYDDCRFMMDGLIDDVESQVGCAPPCLLSKTENIENKTNEEHTGKHTRSRRQRRDTFTSSDLLVPHSTHPGFLQGKITSSSSPIPIIHTVSQSSQHSSSQPAATGYRRIYSPLTIDTNNLSHIESSPRRYSASAAISPPNHLYIPPILNLIPPSPQQLLSHDNFKKLVERQWRIPIFLYGCTKGRLASSLLLSNEQQVKNLWADTYVDCPKDDSELPNGATTLQNIKPRKRDNSRRHDDDLPNHDDKQVENMRDLLHYVFATAFYKNCLLDLTTHRSDVEYALTIIYQEHYEDINLTPFLKAMCSHLSIDNSKSLELDIPCEPTTKHINLYLNEKFLEIINKFFHRVSPDSDYFYFFTDEERFRQSRNSFEIEDRLANNNDITSTSGPYKFDETNGHDHESSSDDDHGSNDTVYIHDNNDDEDPELQLTTTRRRSNESSSSLSNPSRELCCRGEVLPLFICFDCRLVMKDHDYNTPVKTIPVCISNLIPKPNETKLDYESLRVSFGLICLTFGREDIDTQGISSMGSIVANTPIFNHPFVSAKRFHEMNGLDAVENISTCTGTTMAGELNKNPLDKLRLSDAQRQAILSCRREIEWLLRDEQLSTYFTRRSLDRKLIENVIEHVQSSVNINKSNCLCRSIDLMFVLGIDKSMTPFFEELQRIRIREKYILTNCGNYFVLLEPIHQNFDDIHLRRISGRNELISDNIENIFLKQKTKTALSTTSNDDQASMANEDSLGSDGSMIGDDDDDDRKSIEDELDDYVKPSFWLFIERKVKTSSQVDLLEVKFYLYCGSSSDTMQKSCEAQAILEELINEFNRLCRTINQKLLLSNLANSRLCNSLLVPPGENDDTSLDADAPVLTANLSIPPGTFACDELWTHSFPLHFRLRPHIHAPPSLKPSSGYHPGSLLRELTTHFSSLAVHNRKNLFVYCGKSNDYYMRFREDIHPPSIPGLVDDTLLLSENHHQYCEMPSPQITHNNSNSSLNNSMKNRQRHDSGTFSVHVMLYGLKSATNDPQFETVKSNLIQSIVTRLEDEVVKELVNALYHFAMTRLNPDDVTFIRPIDSEPKHIFEYKISPLINTSDFLYYFRRYVKTNTFHQPLLLPVLAKDLKDIIKDYHGQTLIVYNRNFNIRIPRPGLAWIELHVLNSSNRPSPLSTEDLSDELTVESLIDLIRIEETKSSSSTSEDNSPENILRCHVWARGSQPEIDPTAMSNTLLQAFTFALADYVTEYKLLLRLNNNNNSNNNSHHFNQRHGSLEPPPSPRSMNTVKFADETNFALDRNVQAARTYTIDTTPTTPTAQSRRRHESNQSSILSGSSMDEPQSLSVDYAECLTSWFQYLTTNYAKLPSLTSCSYTLTNRMLLMDIISNFTSWLNEQKFIAYKHESLHGMIFRCNKERTLYLPVPSVDQMPTRIPGENLDLIVLYQSSKMVNDLPSESIEPSPQQESGDAMALANSSDIQKKIFLYVTANDKKLTMILHNAPDELSKLLMGYFSNIINWSNKRLNVLNIIVTQKMGLFRYRSFHHDQHSDYSRHHAQHGLINKHPVKGDNVDLEQVIKDTTPPKTGNIYTSWNIDLLYCNLIGSYPSLPNDSSQDLIQRHGTQLLQLKENKKNHMDRCTKLEEICSNWILKPKLFIADELLTQMKHRSRLLTIAVAPILFSRPTRHFFQNDTTLRANNALCLDASTSATEGTLSMRMANKRKSVAIPVDFSLRRLGQFVDENDYQIAQSQLTRFDSNRVNTGEQQQPSIIESFVEQLSLHLQNTYKFYLINTKLNPRKNPRSLHVQSPAEYNFHRSDQGRRATLLAEVSVLNNVQVIIRFLQYDIIKIPTNNQLSTTNHFRSISNESFCSPEQSELNPFVYDFHLQTIVAYQLKPEDERRFSSDFSVITFLQDFIEYYPTAPIGSKTALFKIIIHHSIDGNKRAADNELFKYVLKHAESYNIQIRKRNTDEYLFNCDHKDIYWMAARTTPSSPAELTVVMYIIYTNLEPKLLNPSNIPLSTLNKISVPPPTNNRIANSLKNSATMSQMRERASTILVPSGKTNLVVPLRSNTVGGEQYIANNIPVDRNVEFFRLKLVSILNKATLQHRRESLWEKLISARSDNTQTGRQENVSIHINEFQALLDSCIGDETMELTTVNTLLQRVFINKEQLDRLYRFLKLRYGTQFHMMNSTTVNYLVVFQNKAPEKCDAFLVLIYRSDQNSLKSYVVKQQNNINCTPFIETFTQKISYFLWECLI</sequence>
<feature type="compositionally biased region" description="Polar residues" evidence="1">
    <location>
        <begin position="1949"/>
        <end position="1961"/>
    </location>
</feature>
<feature type="region of interest" description="Disordered" evidence="1">
    <location>
        <begin position="1262"/>
        <end position="1290"/>
    </location>
</feature>
<dbReference type="EMBL" id="CAJNOM010000141">
    <property type="protein sequence ID" value="CAF1128704.1"/>
    <property type="molecule type" value="Genomic_DNA"/>
</dbReference>
<feature type="compositionally biased region" description="Basic and acidic residues" evidence="1">
    <location>
        <begin position="1619"/>
        <end position="1638"/>
    </location>
</feature>
<gene>
    <name evidence="2" type="ORF">BJG266_LOCUS16709</name>
    <name evidence="3" type="ORF">QVE165_LOCUS21813</name>
</gene>
<dbReference type="EMBL" id="CAJNOI010000078">
    <property type="protein sequence ID" value="CAF1015599.1"/>
    <property type="molecule type" value="Genomic_DNA"/>
</dbReference>
<dbReference type="OrthoDB" id="43547at2759"/>
<dbReference type="GO" id="GO:0005777">
    <property type="term" value="C:peroxisome"/>
    <property type="evidence" value="ECO:0007669"/>
    <property type="project" value="InterPro"/>
</dbReference>
<dbReference type="InterPro" id="IPR033228">
    <property type="entry name" value="SZT2"/>
</dbReference>
<evidence type="ECO:0000313" key="4">
    <source>
        <dbReference type="Proteomes" id="UP000663832"/>
    </source>
</evidence>
<feature type="region of interest" description="Disordered" evidence="1">
    <location>
        <begin position="732"/>
        <end position="758"/>
    </location>
</feature>
<dbReference type="PANTHER" id="PTHR14918">
    <property type="entry name" value="KICSTOR COMPLEX PROTEIN SZT2"/>
    <property type="match status" value="1"/>
</dbReference>
<feature type="region of interest" description="Disordered" evidence="1">
    <location>
        <begin position="2518"/>
        <end position="2549"/>
    </location>
</feature>
<name>A0A814HWN5_9BILA</name>
<comment type="caution">
    <text evidence="2">The sequence shown here is derived from an EMBL/GenBank/DDBJ whole genome shotgun (WGS) entry which is preliminary data.</text>
</comment>
<reference evidence="2" key="1">
    <citation type="submission" date="2021-02" db="EMBL/GenBank/DDBJ databases">
        <authorList>
            <person name="Nowell W R."/>
        </authorList>
    </citation>
    <scope>NUCLEOTIDE SEQUENCE</scope>
</reference>
<feature type="compositionally biased region" description="Low complexity" evidence="1">
    <location>
        <begin position="388"/>
        <end position="404"/>
    </location>
</feature>
<organism evidence="2 5">
    <name type="scientific">Adineta steineri</name>
    <dbReference type="NCBI Taxonomy" id="433720"/>
    <lineage>
        <taxon>Eukaryota</taxon>
        <taxon>Metazoa</taxon>
        <taxon>Spiralia</taxon>
        <taxon>Gnathifera</taxon>
        <taxon>Rotifera</taxon>
        <taxon>Eurotatoria</taxon>
        <taxon>Bdelloidea</taxon>
        <taxon>Adinetida</taxon>
        <taxon>Adinetidae</taxon>
        <taxon>Adineta</taxon>
    </lineage>
</organism>
<feature type="compositionally biased region" description="Polar residues" evidence="1">
    <location>
        <begin position="735"/>
        <end position="758"/>
    </location>
</feature>
<feature type="compositionally biased region" description="Low complexity" evidence="1">
    <location>
        <begin position="2518"/>
        <end position="2527"/>
    </location>
</feature>
<feature type="compositionally biased region" description="Basic and acidic residues" evidence="1">
    <location>
        <begin position="1464"/>
        <end position="1475"/>
    </location>
</feature>
<evidence type="ECO:0000313" key="2">
    <source>
        <dbReference type="EMBL" id="CAF1015599.1"/>
    </source>
</evidence>
<evidence type="ECO:0000313" key="3">
    <source>
        <dbReference type="EMBL" id="CAF1128704.1"/>
    </source>
</evidence>
<feature type="compositionally biased region" description="Polar residues" evidence="1">
    <location>
        <begin position="2537"/>
        <end position="2549"/>
    </location>
</feature>
<dbReference type="Proteomes" id="UP000663832">
    <property type="component" value="Unassembled WGS sequence"/>
</dbReference>
<keyword evidence="4" id="KW-1185">Reference proteome</keyword>
<feature type="compositionally biased region" description="Low complexity" evidence="1">
    <location>
        <begin position="1666"/>
        <end position="1676"/>
    </location>
</feature>
<proteinExistence type="predicted"/>
<protein>
    <submittedName>
        <fullName evidence="2">Uncharacterized protein</fullName>
    </submittedName>
</protein>
<feature type="compositionally biased region" description="Low complexity" evidence="1">
    <location>
        <begin position="2206"/>
        <end position="2215"/>
    </location>
</feature>
<dbReference type="Proteomes" id="UP000663877">
    <property type="component" value="Unassembled WGS sequence"/>
</dbReference>
<evidence type="ECO:0000313" key="5">
    <source>
        <dbReference type="Proteomes" id="UP000663877"/>
    </source>
</evidence>
<feature type="compositionally biased region" description="Basic and acidic residues" evidence="1">
    <location>
        <begin position="1262"/>
        <end position="1273"/>
    </location>
</feature>
<accession>A0A814HWN5</accession>
<feature type="region of interest" description="Disordered" evidence="1">
    <location>
        <begin position="1608"/>
        <end position="1676"/>
    </location>
</feature>
<feature type="region of interest" description="Disordered" evidence="1">
    <location>
        <begin position="1442"/>
        <end position="1475"/>
    </location>
</feature>
<feature type="compositionally biased region" description="Low complexity" evidence="1">
    <location>
        <begin position="1963"/>
        <end position="1972"/>
    </location>
</feature>
<dbReference type="PANTHER" id="PTHR14918:SF3">
    <property type="entry name" value="KICSTOR COMPLEX PROTEIN SZT2"/>
    <property type="match status" value="1"/>
</dbReference>
<feature type="region of interest" description="Disordered" evidence="1">
    <location>
        <begin position="388"/>
        <end position="415"/>
    </location>
</feature>
<evidence type="ECO:0000256" key="1">
    <source>
        <dbReference type="SAM" id="MobiDB-lite"/>
    </source>
</evidence>